<evidence type="ECO:0000313" key="2">
    <source>
        <dbReference type="Proteomes" id="UP000805704"/>
    </source>
</evidence>
<organism evidence="1 2">
    <name type="scientific">Nibea albiflora</name>
    <name type="common">Yellow drum</name>
    <name type="synonym">Corvina albiflora</name>
    <dbReference type="NCBI Taxonomy" id="240163"/>
    <lineage>
        <taxon>Eukaryota</taxon>
        <taxon>Metazoa</taxon>
        <taxon>Chordata</taxon>
        <taxon>Craniata</taxon>
        <taxon>Vertebrata</taxon>
        <taxon>Euteleostomi</taxon>
        <taxon>Actinopterygii</taxon>
        <taxon>Neopterygii</taxon>
        <taxon>Teleostei</taxon>
        <taxon>Neoteleostei</taxon>
        <taxon>Acanthomorphata</taxon>
        <taxon>Eupercaria</taxon>
        <taxon>Sciaenidae</taxon>
        <taxon>Nibea</taxon>
    </lineage>
</organism>
<keyword evidence="2" id="KW-1185">Reference proteome</keyword>
<protein>
    <submittedName>
        <fullName evidence="1">Uncharacterized protein</fullName>
    </submittedName>
</protein>
<proteinExistence type="predicted"/>
<reference evidence="1" key="1">
    <citation type="submission" date="2020-04" db="EMBL/GenBank/DDBJ databases">
        <title>A chromosome-scale assembly and high-density genetic map of the yellow drum (Nibea albiflora) genome.</title>
        <authorList>
            <person name="Xu D."/>
            <person name="Zhang W."/>
            <person name="Chen R."/>
            <person name="Tan P."/>
            <person name="Wang L."/>
            <person name="Song H."/>
            <person name="Tian L."/>
            <person name="Zhu Q."/>
            <person name="Wang B."/>
        </authorList>
    </citation>
    <scope>NUCLEOTIDE SEQUENCE</scope>
    <source>
        <strain evidence="1">ZJHYS-2018</strain>
    </source>
</reference>
<sequence>MVFYLCCRKLSTSFLNACSVSIIVADALLAFSITCVWFLGVERSPVSLCFILANVSAMYAALPLPMMILGLMDYYLKDTCLCHQSAFCKYLTNAVLTLLGWMLAGISAFASVETELRELDYMTQIKALGCEVSESKLISYFILVLLTALICAMLPFWQSIPQWLMEADRLSEVEGELENHRRDMSIISANCAETKSCNEEDLEGIVRPRPPLWFSVMLAFSVFWMPYFVVSLICLIFSFGLPAYVSVNLLWVECTNSLLMGVVFWRKSSTHEPYSHLPENVCSWHVFWHLSKGPQPNAVLNPPEEKKTPLFYV</sequence>
<evidence type="ECO:0000313" key="1">
    <source>
        <dbReference type="EMBL" id="KAG8002792.1"/>
    </source>
</evidence>
<comment type="caution">
    <text evidence="1">The sequence shown here is derived from an EMBL/GenBank/DDBJ whole genome shotgun (WGS) entry which is preliminary data.</text>
</comment>
<dbReference type="Proteomes" id="UP000805704">
    <property type="component" value="Chromosome 5"/>
</dbReference>
<accession>A0ACB7EL04</accession>
<gene>
    <name evidence="1" type="ORF">GBF38_015362</name>
</gene>
<dbReference type="EMBL" id="CM024793">
    <property type="protein sequence ID" value="KAG8002792.1"/>
    <property type="molecule type" value="Genomic_DNA"/>
</dbReference>
<name>A0ACB7EL04_NIBAL</name>